<reference evidence="6 7" key="1">
    <citation type="journal article" date="2019" name="Sci. Rep.">
        <title>Orb-weaving spider Araneus ventricosus genome elucidates the spidroin gene catalogue.</title>
        <authorList>
            <person name="Kono N."/>
            <person name="Nakamura H."/>
            <person name="Ohtoshi R."/>
            <person name="Moran D.A.P."/>
            <person name="Shinohara A."/>
            <person name="Yoshida Y."/>
            <person name="Fujiwara M."/>
            <person name="Mori M."/>
            <person name="Tomita M."/>
            <person name="Arakawa K."/>
        </authorList>
    </citation>
    <scope>NUCLEOTIDE SEQUENCE [LARGE SCALE GENOMIC DNA]</scope>
</reference>
<proteinExistence type="inferred from homology"/>
<dbReference type="Gene3D" id="2.60.120.260">
    <property type="entry name" value="Galactose-binding domain-like"/>
    <property type="match status" value="1"/>
</dbReference>
<evidence type="ECO:0000256" key="3">
    <source>
        <dbReference type="ARBA" id="ARBA00022801"/>
    </source>
</evidence>
<evidence type="ECO:0000313" key="6">
    <source>
        <dbReference type="EMBL" id="GBL98358.1"/>
    </source>
</evidence>
<dbReference type="SUPFAM" id="SSF49785">
    <property type="entry name" value="Galactose-binding domain-like"/>
    <property type="match status" value="1"/>
</dbReference>
<dbReference type="PROSITE" id="PS51829">
    <property type="entry name" value="P_HOMO_B"/>
    <property type="match status" value="1"/>
</dbReference>
<comment type="similarity">
    <text evidence="1">Belongs to the peptidase S8 family. Furin subfamily.</text>
</comment>
<dbReference type="Pfam" id="PF01483">
    <property type="entry name" value="P_proprotein"/>
    <property type="match status" value="1"/>
</dbReference>
<keyword evidence="2" id="KW-0645">Protease</keyword>
<name>A0A4Y2C208_ARAVE</name>
<dbReference type="GO" id="GO:0004252">
    <property type="term" value="F:serine-type endopeptidase activity"/>
    <property type="evidence" value="ECO:0007669"/>
    <property type="project" value="InterPro"/>
</dbReference>
<keyword evidence="3" id="KW-0378">Hydrolase</keyword>
<sequence>MVLSRRERDSSAIGFKNWTFLSVHFWGENPTGRWKVLVRDMTGEDYKGAVNAVRLILHGTKDRPKHMTGGRKRYIDEKEIEKTLDRTPEFQEELPEVKDNIHDELENLRSADHKEDLDWADLVGKNLRNLPVQPNNFPRIPYEDIALEEDYIDSYPNQYLYY</sequence>
<feature type="domain" description="P/Homo B" evidence="5">
    <location>
        <begin position="1"/>
        <end position="63"/>
    </location>
</feature>
<dbReference type="GO" id="GO:0016486">
    <property type="term" value="P:peptide hormone processing"/>
    <property type="evidence" value="ECO:0007669"/>
    <property type="project" value="TreeGrafter"/>
</dbReference>
<accession>A0A4Y2C208</accession>
<dbReference type="GO" id="GO:0005615">
    <property type="term" value="C:extracellular space"/>
    <property type="evidence" value="ECO:0007669"/>
    <property type="project" value="TreeGrafter"/>
</dbReference>
<dbReference type="InterPro" id="IPR008979">
    <property type="entry name" value="Galactose-bd-like_sf"/>
</dbReference>
<evidence type="ECO:0000256" key="2">
    <source>
        <dbReference type="ARBA" id="ARBA00022670"/>
    </source>
</evidence>
<dbReference type="Proteomes" id="UP000499080">
    <property type="component" value="Unassembled WGS sequence"/>
</dbReference>
<dbReference type="EMBL" id="BGPR01000139">
    <property type="protein sequence ID" value="GBL98358.1"/>
    <property type="molecule type" value="Genomic_DNA"/>
</dbReference>
<protein>
    <recommendedName>
        <fullName evidence="5">P/Homo B domain-containing protein</fullName>
    </recommendedName>
</protein>
<evidence type="ECO:0000256" key="1">
    <source>
        <dbReference type="ARBA" id="ARBA00005325"/>
    </source>
</evidence>
<dbReference type="GO" id="GO:0016020">
    <property type="term" value="C:membrane"/>
    <property type="evidence" value="ECO:0007669"/>
    <property type="project" value="TreeGrafter"/>
</dbReference>
<gene>
    <name evidence="6" type="ORF">AVEN_187704_1</name>
</gene>
<evidence type="ECO:0000256" key="4">
    <source>
        <dbReference type="ARBA" id="ARBA00022825"/>
    </source>
</evidence>
<keyword evidence="7" id="KW-1185">Reference proteome</keyword>
<comment type="caution">
    <text evidence="6">The sequence shown here is derived from an EMBL/GenBank/DDBJ whole genome shotgun (WGS) entry which is preliminary data.</text>
</comment>
<evidence type="ECO:0000259" key="5">
    <source>
        <dbReference type="PROSITE" id="PS51829"/>
    </source>
</evidence>
<evidence type="ECO:0000313" key="7">
    <source>
        <dbReference type="Proteomes" id="UP000499080"/>
    </source>
</evidence>
<dbReference type="AlphaFoldDB" id="A0A4Y2C208"/>
<dbReference type="GO" id="GO:0043005">
    <property type="term" value="C:neuron projection"/>
    <property type="evidence" value="ECO:0007669"/>
    <property type="project" value="TreeGrafter"/>
</dbReference>
<dbReference type="OrthoDB" id="6414979at2759"/>
<keyword evidence="4" id="KW-0720">Serine protease</keyword>
<dbReference type="PANTHER" id="PTHR42884:SF14">
    <property type="entry name" value="NEUROENDOCRINE CONVERTASE 1"/>
    <property type="match status" value="1"/>
</dbReference>
<dbReference type="InterPro" id="IPR002884">
    <property type="entry name" value="P_dom"/>
</dbReference>
<dbReference type="PANTHER" id="PTHR42884">
    <property type="entry name" value="PROPROTEIN CONVERTASE SUBTILISIN/KEXIN-RELATED"/>
    <property type="match status" value="1"/>
</dbReference>
<organism evidence="6 7">
    <name type="scientific">Araneus ventricosus</name>
    <name type="common">Orbweaver spider</name>
    <name type="synonym">Epeira ventricosa</name>
    <dbReference type="NCBI Taxonomy" id="182803"/>
    <lineage>
        <taxon>Eukaryota</taxon>
        <taxon>Metazoa</taxon>
        <taxon>Ecdysozoa</taxon>
        <taxon>Arthropoda</taxon>
        <taxon>Chelicerata</taxon>
        <taxon>Arachnida</taxon>
        <taxon>Araneae</taxon>
        <taxon>Araneomorphae</taxon>
        <taxon>Entelegynae</taxon>
        <taxon>Araneoidea</taxon>
        <taxon>Araneidae</taxon>
        <taxon>Araneus</taxon>
    </lineage>
</organism>